<dbReference type="InterPro" id="IPR039422">
    <property type="entry name" value="MarR/SlyA-like"/>
</dbReference>
<dbReference type="EMBL" id="BOPG01000048">
    <property type="protein sequence ID" value="GIJ59630.1"/>
    <property type="molecule type" value="Genomic_DNA"/>
</dbReference>
<protein>
    <recommendedName>
        <fullName evidence="2">HTH marR-type domain-containing protein</fullName>
    </recommendedName>
</protein>
<dbReference type="PANTHER" id="PTHR33164:SF99">
    <property type="entry name" value="MARR FAMILY REGULATORY PROTEIN"/>
    <property type="match status" value="1"/>
</dbReference>
<organism evidence="3 4">
    <name type="scientific">Virgisporangium aurantiacum</name>
    <dbReference type="NCBI Taxonomy" id="175570"/>
    <lineage>
        <taxon>Bacteria</taxon>
        <taxon>Bacillati</taxon>
        <taxon>Actinomycetota</taxon>
        <taxon>Actinomycetes</taxon>
        <taxon>Micromonosporales</taxon>
        <taxon>Micromonosporaceae</taxon>
        <taxon>Virgisporangium</taxon>
    </lineage>
</organism>
<dbReference type="GO" id="GO:0006950">
    <property type="term" value="P:response to stress"/>
    <property type="evidence" value="ECO:0007669"/>
    <property type="project" value="TreeGrafter"/>
</dbReference>
<dbReference type="PRINTS" id="PR00598">
    <property type="entry name" value="HTHMARR"/>
</dbReference>
<accession>A0A8J3ZDC6</accession>
<dbReference type="PANTHER" id="PTHR33164">
    <property type="entry name" value="TRANSCRIPTIONAL REGULATOR, MARR FAMILY"/>
    <property type="match status" value="1"/>
</dbReference>
<dbReference type="InterPro" id="IPR000835">
    <property type="entry name" value="HTH_MarR-typ"/>
</dbReference>
<evidence type="ECO:0000313" key="4">
    <source>
        <dbReference type="Proteomes" id="UP000612585"/>
    </source>
</evidence>
<dbReference type="PROSITE" id="PS50995">
    <property type="entry name" value="HTH_MARR_2"/>
    <property type="match status" value="1"/>
</dbReference>
<dbReference type="Proteomes" id="UP000612585">
    <property type="component" value="Unassembled WGS sequence"/>
</dbReference>
<comment type="caution">
    <text evidence="3">The sequence shown here is derived from an EMBL/GenBank/DDBJ whole genome shotgun (WGS) entry which is preliminary data.</text>
</comment>
<feature type="region of interest" description="Disordered" evidence="1">
    <location>
        <begin position="1"/>
        <end position="26"/>
    </location>
</feature>
<name>A0A8J3ZDC6_9ACTN</name>
<dbReference type="Pfam" id="PF12802">
    <property type="entry name" value="MarR_2"/>
    <property type="match status" value="1"/>
</dbReference>
<reference evidence="3" key="1">
    <citation type="submission" date="2021-01" db="EMBL/GenBank/DDBJ databases">
        <title>Whole genome shotgun sequence of Virgisporangium aurantiacum NBRC 16421.</title>
        <authorList>
            <person name="Komaki H."/>
            <person name="Tamura T."/>
        </authorList>
    </citation>
    <scope>NUCLEOTIDE SEQUENCE</scope>
    <source>
        <strain evidence="3">NBRC 16421</strain>
    </source>
</reference>
<evidence type="ECO:0000313" key="3">
    <source>
        <dbReference type="EMBL" id="GIJ59630.1"/>
    </source>
</evidence>
<dbReference type="InterPro" id="IPR036390">
    <property type="entry name" value="WH_DNA-bd_sf"/>
</dbReference>
<keyword evidence="4" id="KW-1185">Reference proteome</keyword>
<dbReference type="SMART" id="SM00347">
    <property type="entry name" value="HTH_MARR"/>
    <property type="match status" value="1"/>
</dbReference>
<dbReference type="InterPro" id="IPR036388">
    <property type="entry name" value="WH-like_DNA-bd_sf"/>
</dbReference>
<dbReference type="SUPFAM" id="SSF46785">
    <property type="entry name" value="Winged helix' DNA-binding domain"/>
    <property type="match status" value="1"/>
</dbReference>
<proteinExistence type="predicted"/>
<dbReference type="Gene3D" id="1.10.10.10">
    <property type="entry name" value="Winged helix-like DNA-binding domain superfamily/Winged helix DNA-binding domain"/>
    <property type="match status" value="1"/>
</dbReference>
<feature type="domain" description="HTH marR-type" evidence="2">
    <location>
        <begin position="34"/>
        <end position="172"/>
    </location>
</feature>
<evidence type="ECO:0000259" key="2">
    <source>
        <dbReference type="PROSITE" id="PS50995"/>
    </source>
</evidence>
<gene>
    <name evidence="3" type="ORF">Vau01_071460</name>
</gene>
<sequence length="185" mass="19461">MAGGNAGDRSAGPLDPAGGADRPAASGVEESIFSDPRITAVGLFTEAFTGLSAKFSAQFAEHNLAMAEFEVLLRLSRSPGGELRMSDLAAQTSLTTSGITRLVDRLERSGLLCRRACPSDRRGLLATLTEAGRQRIAEVLPGHIALIEEWFSGLLEPAELEAMLSALRKVRDAVRPGATAGTNKG</sequence>
<dbReference type="AlphaFoldDB" id="A0A8J3ZDC6"/>
<dbReference type="GO" id="GO:0003700">
    <property type="term" value="F:DNA-binding transcription factor activity"/>
    <property type="evidence" value="ECO:0007669"/>
    <property type="project" value="InterPro"/>
</dbReference>
<evidence type="ECO:0000256" key="1">
    <source>
        <dbReference type="SAM" id="MobiDB-lite"/>
    </source>
</evidence>